<dbReference type="HOGENOM" id="CLU_887415_0_0_2"/>
<evidence type="ECO:0000313" key="2">
    <source>
        <dbReference type="Proteomes" id="UP000002071"/>
    </source>
</evidence>
<protein>
    <submittedName>
        <fullName evidence="1">Uncharacterized protein</fullName>
    </submittedName>
</protein>
<dbReference type="AlphaFoldDB" id="C7NTZ5"/>
<name>C7NTZ5_HALUD</name>
<dbReference type="eggNOG" id="arCOG09035">
    <property type="taxonomic scope" value="Archaea"/>
</dbReference>
<dbReference type="STRING" id="519442.Huta_2073"/>
<dbReference type="KEGG" id="hut:Huta_2073"/>
<proteinExistence type="predicted"/>
<dbReference type="EMBL" id="CP001687">
    <property type="protein sequence ID" value="ACV12240.1"/>
    <property type="molecule type" value="Genomic_DNA"/>
</dbReference>
<dbReference type="RefSeq" id="WP_015789811.1">
    <property type="nucleotide sequence ID" value="NC_013158.1"/>
</dbReference>
<organism evidence="1 2">
    <name type="scientific">Halorhabdus utahensis (strain DSM 12940 / JCM 11049 / AX-2)</name>
    <dbReference type="NCBI Taxonomy" id="519442"/>
    <lineage>
        <taxon>Archaea</taxon>
        <taxon>Methanobacteriati</taxon>
        <taxon>Methanobacteriota</taxon>
        <taxon>Stenosarchaea group</taxon>
        <taxon>Halobacteria</taxon>
        <taxon>Halobacteriales</taxon>
        <taxon>Haloarculaceae</taxon>
        <taxon>Halorhabdus</taxon>
    </lineage>
</organism>
<accession>C7NTZ5</accession>
<dbReference type="GeneID" id="8384367"/>
<gene>
    <name evidence="1" type="ordered locus">Huta_2073</name>
</gene>
<evidence type="ECO:0000313" key="1">
    <source>
        <dbReference type="EMBL" id="ACV12240.1"/>
    </source>
</evidence>
<dbReference type="OrthoDB" id="351162at2157"/>
<dbReference type="Proteomes" id="UP000002071">
    <property type="component" value="Chromosome"/>
</dbReference>
<reference evidence="1 2" key="1">
    <citation type="journal article" date="2009" name="Stand. Genomic Sci.">
        <title>Complete genome sequence of Halorhabdus utahensis type strain (AX-2).</title>
        <authorList>
            <person name="Anderson I."/>
            <person name="Tindall B.J."/>
            <person name="Pomrenke H."/>
            <person name="Goker M."/>
            <person name="Lapidus A."/>
            <person name="Nolan M."/>
            <person name="Copeland A."/>
            <person name="Glavina Del Rio T."/>
            <person name="Chen F."/>
            <person name="Tice H."/>
            <person name="Cheng J.F."/>
            <person name="Lucas S."/>
            <person name="Chertkov O."/>
            <person name="Bruce D."/>
            <person name="Brettin T."/>
            <person name="Detter J.C."/>
            <person name="Han C."/>
            <person name="Goodwin L."/>
            <person name="Land M."/>
            <person name="Hauser L."/>
            <person name="Chang Y.J."/>
            <person name="Jeffries C.D."/>
            <person name="Pitluck S."/>
            <person name="Pati A."/>
            <person name="Mavromatis K."/>
            <person name="Ivanova N."/>
            <person name="Ovchinnikova G."/>
            <person name="Chen A."/>
            <person name="Palaniappan K."/>
            <person name="Chain P."/>
            <person name="Rohde M."/>
            <person name="Bristow J."/>
            <person name="Eisen J.A."/>
            <person name="Markowitz V."/>
            <person name="Hugenholtz P."/>
            <person name="Kyrpides N.C."/>
            <person name="Klenk H.P."/>
        </authorList>
    </citation>
    <scope>NUCLEOTIDE SEQUENCE [LARGE SCALE GENOMIC DNA]</scope>
    <source>
        <strain evidence="2">DSM 12940 / JCM 11049 / AX-2</strain>
    </source>
</reference>
<sequence length="313" mass="35317">MQEDDPFLKLLKDSFATAKDGAAKLNRSQTDSLPCRGSLAELIHSDEYESPYAGPVEGDAEAEIREVKGVVRLVIDPASIDYEKRVAMSDSMDSVLEEAQGFPLAPASGIAEAVKGKEGKEFVDEIVSFYRGKVPPRFRQPLIQGMALRIAEDNNPMEQWEVRKRKREAAKAHEKRGYSRPEAYNTASLCSSGYFDPDRLFQRLYQDQVEFGGWSDGDYANAFEELVVDKPFVVFVKSGMSYKEAYHAMIGKSLDIDEYIAPLNYIDIRGKGQQAEETVEKAAEYINQHHNSVKIKPEHENGQSNLRVWYETL</sequence>
<keyword evidence="2" id="KW-1185">Reference proteome</keyword>